<dbReference type="GO" id="GO:0009401">
    <property type="term" value="P:phosphoenolpyruvate-dependent sugar phosphotransferase system"/>
    <property type="evidence" value="ECO:0007669"/>
    <property type="project" value="UniProtKB-KW"/>
</dbReference>
<evidence type="ECO:0000256" key="10">
    <source>
        <dbReference type="ARBA" id="ARBA00023136"/>
    </source>
</evidence>
<keyword evidence="9 15" id="KW-1133">Transmembrane helix</keyword>
<dbReference type="AlphaFoldDB" id="A0A0X8FLQ1"/>
<keyword evidence="2" id="KW-0813">Transport</keyword>
<dbReference type="Pfam" id="PF00367">
    <property type="entry name" value="PTS_EIIB"/>
    <property type="match status" value="1"/>
</dbReference>
<dbReference type="FunFam" id="2.70.70.10:FF:000001">
    <property type="entry name" value="PTS system glucose-specific IIA component"/>
    <property type="match status" value="1"/>
</dbReference>
<comment type="function">
    <text evidence="12">The phosphoenolpyruvate-dependent sugar phosphotransferase system (sugar PTS), a major carbohydrate active transport system, catalyzes the phosphorylation of incoming sugar substrates concomitantly with their translocation across the cell membrane. This system is involved in sucrose transport.</text>
</comment>
<dbReference type="Gene3D" id="3.30.1360.60">
    <property type="entry name" value="Glucose permease domain IIB"/>
    <property type="match status" value="1"/>
</dbReference>
<gene>
    <name evidence="16" type="ORF">AWM75_05785</name>
</gene>
<dbReference type="Gene3D" id="2.70.70.10">
    <property type="entry name" value="Glucose Permease (Domain IIA)"/>
    <property type="match status" value="1"/>
</dbReference>
<dbReference type="PROSITE" id="PS51098">
    <property type="entry name" value="PTS_EIIB_TYPE_1"/>
    <property type="match status" value="1"/>
</dbReference>
<keyword evidence="4" id="KW-0762">Sugar transport</keyword>
<feature type="compositionally biased region" description="Low complexity" evidence="14">
    <location>
        <begin position="485"/>
        <end position="496"/>
    </location>
</feature>
<dbReference type="InterPro" id="IPR010973">
    <property type="entry name" value="PTS_IIBC_sucr"/>
</dbReference>
<dbReference type="EMBL" id="CP014163">
    <property type="protein sequence ID" value="AMB99537.1"/>
    <property type="molecule type" value="Genomic_DNA"/>
</dbReference>
<evidence type="ECO:0000256" key="3">
    <source>
        <dbReference type="ARBA" id="ARBA00022475"/>
    </source>
</evidence>
<dbReference type="SUPFAM" id="SSF51261">
    <property type="entry name" value="Duplicated hybrid motif"/>
    <property type="match status" value="1"/>
</dbReference>
<feature type="transmembrane region" description="Helical" evidence="15">
    <location>
        <begin position="297"/>
        <end position="318"/>
    </location>
</feature>
<dbReference type="CDD" id="cd00212">
    <property type="entry name" value="PTS_IIB_glc"/>
    <property type="match status" value="1"/>
</dbReference>
<dbReference type="InterPro" id="IPR011055">
    <property type="entry name" value="Dup_hybrid_motif"/>
</dbReference>
<dbReference type="EC" id="2.7.1.211" evidence="11"/>
<feature type="transmembrane region" description="Helical" evidence="15">
    <location>
        <begin position="264"/>
        <end position="285"/>
    </location>
</feature>
<evidence type="ECO:0000313" key="16">
    <source>
        <dbReference type="EMBL" id="AMB99537.1"/>
    </source>
</evidence>
<dbReference type="GO" id="GO:0016301">
    <property type="term" value="F:kinase activity"/>
    <property type="evidence" value="ECO:0007669"/>
    <property type="project" value="UniProtKB-KW"/>
</dbReference>
<evidence type="ECO:0000256" key="4">
    <source>
        <dbReference type="ARBA" id="ARBA00022597"/>
    </source>
</evidence>
<feature type="transmembrane region" description="Helical" evidence="15">
    <location>
        <begin position="155"/>
        <end position="176"/>
    </location>
</feature>
<dbReference type="SUPFAM" id="SSF55604">
    <property type="entry name" value="Glucose permease domain IIB"/>
    <property type="match status" value="1"/>
</dbReference>
<dbReference type="OrthoDB" id="9769191at2"/>
<evidence type="ECO:0000256" key="12">
    <source>
        <dbReference type="ARBA" id="ARBA00045139"/>
    </source>
</evidence>
<evidence type="ECO:0000256" key="1">
    <source>
        <dbReference type="ARBA" id="ARBA00004651"/>
    </source>
</evidence>
<feature type="transmembrane region" description="Helical" evidence="15">
    <location>
        <begin position="113"/>
        <end position="135"/>
    </location>
</feature>
<reference evidence="16 17" key="1">
    <citation type="journal article" date="2016" name="Genome Announc.">
        <title>Complete Genome Sequences of Aerococcus christensenii CCUG 28831T, Aerococcus sanguinicola CCUG 43001T, Aerococcus urinae CCUG 36881T, Aerococcus urinaeequi CCUG 28094T, Aerococcus urinaehominis CCUG 42038 BT, and Aerococcus viridans CCUG 4311T.</title>
        <authorList>
            <person name="Carkaci D."/>
            <person name="Dargis R."/>
            <person name="Nielsen X.C."/>
            <person name="Skovgaard O."/>
            <person name="Fuursted K."/>
            <person name="Christensen J.J."/>
        </authorList>
    </citation>
    <scope>NUCLEOTIDE SEQUENCE [LARGE SCALE GENOMIC DNA]</scope>
    <source>
        <strain evidence="16 17">CCUG42038B</strain>
    </source>
</reference>
<dbReference type="NCBIfam" id="TIGR00830">
    <property type="entry name" value="PTBA"/>
    <property type="match status" value="1"/>
</dbReference>
<dbReference type="GO" id="GO:0008982">
    <property type="term" value="F:protein-N(PI)-phosphohistidine-sugar phosphotransferase activity"/>
    <property type="evidence" value="ECO:0007669"/>
    <property type="project" value="InterPro"/>
</dbReference>
<dbReference type="InterPro" id="IPR018113">
    <property type="entry name" value="PTrfase_EIIB_Cys"/>
</dbReference>
<accession>A0A0X8FLQ1</accession>
<dbReference type="InterPro" id="IPR001127">
    <property type="entry name" value="PTS_EIIA_1_perm"/>
</dbReference>
<evidence type="ECO:0000256" key="14">
    <source>
        <dbReference type="SAM" id="MobiDB-lite"/>
    </source>
</evidence>
<sequence>MNHKEVAQRVADALGQGNLTSAAHCATRLRLVVKDVDQINQAALDEDPDLKGTFKANGQYQIIVGPGDVGPVYDELVKITGATAASTAEVKNEAQANDTSNPVMRLIKVLSDIFVPLIPALTAGGLLMALNNVLTAPGLFGPQAVVEMYPALTDVASMINMFASAPFAFLPILIGFSATKRFGGNPFLGAAAGMMLVMPDLINGYAVAETMAAGEMPVWNIFGLEIAQAGYQGQVLPVIGVAWILASLEKFFHKHLNNAVDFTFTPMLSVIITGFLTFAFVGPVLRTASDWFTSSLVWLVDTLGGLGLGVFGIFYSPIVLTGLHQAFPAVETSLIADLANTGGNFIFPVASAANVAQGAAALAIFFLTKSEKEKGLASSSALSAMLGITEPAMFGVNLKHRFPFYSAMAGAGVGALMMGLMGVRSRSLGPAGLIGFVAIFAEKIPAYMLALLASIAVSFIVTFIYGKRKFSQLSQETQTDNQAEPATNQATASPAQSTSAIGPLAVSNPVAGRYIPLSQVADPVFSQEIMGKGAAILPSEGKIYAPVTGELSVTNDSKHAYGFTGQDGLEVLIHIGIDTVKMNGQGFTSHLSQGDQVTTGQLVAEFDIDTIKAAGYDPTVMVIITNSNDFQNFDYPVKDQNTIKTGQSLIEVS</sequence>
<keyword evidence="10 15" id="KW-0472">Membrane</keyword>
<dbReference type="InterPro" id="IPR050558">
    <property type="entry name" value="PTS_Sugar-Specific_Components"/>
</dbReference>
<comment type="subcellular location">
    <subcellularLocation>
        <location evidence="1">Cell membrane</location>
        <topology evidence="1">Multi-pass membrane protein</topology>
    </subcellularLocation>
</comment>
<name>A0A0X8FLQ1_9LACT</name>
<evidence type="ECO:0000256" key="7">
    <source>
        <dbReference type="ARBA" id="ARBA00022692"/>
    </source>
</evidence>
<dbReference type="PROSITE" id="PS51093">
    <property type="entry name" value="PTS_EIIA_TYPE_1"/>
    <property type="match status" value="1"/>
</dbReference>
<dbReference type="PANTHER" id="PTHR30175:SF4">
    <property type="entry name" value="PTS SYSTEM TREHALOSE-SPECIFIC EIIBC COMPONENT"/>
    <property type="match status" value="1"/>
</dbReference>
<dbReference type="Proteomes" id="UP000062260">
    <property type="component" value="Chromosome"/>
</dbReference>
<dbReference type="PROSITE" id="PS51103">
    <property type="entry name" value="PTS_EIIC_TYPE_1"/>
    <property type="match status" value="1"/>
</dbReference>
<dbReference type="Pfam" id="PF00358">
    <property type="entry name" value="PTS_EIIA_1"/>
    <property type="match status" value="1"/>
</dbReference>
<dbReference type="InterPro" id="IPR036878">
    <property type="entry name" value="Glu_permease_IIB"/>
</dbReference>
<keyword evidence="8" id="KW-0418">Kinase</keyword>
<dbReference type="NCBIfam" id="TIGR01996">
    <property type="entry name" value="PTS-II-BC-sucr"/>
    <property type="match status" value="1"/>
</dbReference>
<reference evidence="17" key="2">
    <citation type="submission" date="2016-01" db="EMBL/GenBank/DDBJ databases">
        <title>Six Aerococcus type strain genome sequencing and assembly using PacBio and Illumina Hiseq.</title>
        <authorList>
            <person name="Carkaci D."/>
            <person name="Dargis R."/>
            <person name="Nielsen X.C."/>
            <person name="Skovgaard O."/>
            <person name="Fuursted K."/>
            <person name="Christensen J.J."/>
        </authorList>
    </citation>
    <scope>NUCLEOTIDE SEQUENCE [LARGE SCALE GENOMIC DNA]</scope>
    <source>
        <strain evidence="17">CCUG42038B</strain>
    </source>
</reference>
<dbReference type="GO" id="GO:0005886">
    <property type="term" value="C:plasma membrane"/>
    <property type="evidence" value="ECO:0007669"/>
    <property type="project" value="UniProtKB-SubCell"/>
</dbReference>
<keyword evidence="6" id="KW-0598">Phosphotransferase system</keyword>
<evidence type="ECO:0000256" key="13">
    <source>
        <dbReference type="ARBA" id="ARBA00048931"/>
    </source>
</evidence>
<feature type="transmembrane region" description="Helical" evidence="15">
    <location>
        <begin position="402"/>
        <end position="423"/>
    </location>
</feature>
<evidence type="ECO:0000256" key="15">
    <source>
        <dbReference type="SAM" id="Phobius"/>
    </source>
</evidence>
<evidence type="ECO:0000256" key="8">
    <source>
        <dbReference type="ARBA" id="ARBA00022777"/>
    </source>
</evidence>
<feature type="transmembrane region" description="Helical" evidence="15">
    <location>
        <begin position="345"/>
        <end position="368"/>
    </location>
</feature>
<dbReference type="KEGG" id="auh:AWM75_05785"/>
<dbReference type="STRING" id="128944.AWM75_05785"/>
<dbReference type="PANTHER" id="PTHR30175">
    <property type="entry name" value="PHOSPHOTRANSFERASE SYSTEM TRANSPORT PROTEIN"/>
    <property type="match status" value="1"/>
</dbReference>
<evidence type="ECO:0000256" key="9">
    <source>
        <dbReference type="ARBA" id="ARBA00022989"/>
    </source>
</evidence>
<protein>
    <recommendedName>
        <fullName evidence="11">protein-N(pi)-phosphohistidine--sucrose phosphotransferase</fullName>
        <ecNumber evidence="11">2.7.1.211</ecNumber>
    </recommendedName>
</protein>
<evidence type="ECO:0000256" key="5">
    <source>
        <dbReference type="ARBA" id="ARBA00022679"/>
    </source>
</evidence>
<comment type="catalytic activity">
    <reaction evidence="13">
        <text>N(pros)-phospho-L-histidyl-[protein](out) + sucrose = sucrose 6(G)-phosphate(in) + L-histidyl-[protein]</text>
        <dbReference type="Rhea" id="RHEA:49236"/>
        <dbReference type="Rhea" id="RHEA-COMP:9745"/>
        <dbReference type="Rhea" id="RHEA-COMP:9746"/>
        <dbReference type="ChEBI" id="CHEBI:17992"/>
        <dbReference type="ChEBI" id="CHEBI:29979"/>
        <dbReference type="ChEBI" id="CHEBI:64837"/>
        <dbReference type="ChEBI" id="CHEBI:91002"/>
        <dbReference type="EC" id="2.7.1.211"/>
    </reaction>
</comment>
<feature type="transmembrane region" description="Helical" evidence="15">
    <location>
        <begin position="444"/>
        <end position="465"/>
    </location>
</feature>
<proteinExistence type="predicted"/>
<dbReference type="GO" id="GO:0090589">
    <property type="term" value="F:protein-phosphocysteine-trehalose phosphotransferase system transporter activity"/>
    <property type="evidence" value="ECO:0007669"/>
    <property type="project" value="TreeGrafter"/>
</dbReference>
<evidence type="ECO:0000256" key="11">
    <source>
        <dbReference type="ARBA" id="ARBA00044053"/>
    </source>
</evidence>
<keyword evidence="17" id="KW-1185">Reference proteome</keyword>
<dbReference type="RefSeq" id="WP_067979500.1">
    <property type="nucleotide sequence ID" value="NZ_CP014163.1"/>
</dbReference>
<keyword evidence="7 15" id="KW-0812">Transmembrane</keyword>
<evidence type="ECO:0000256" key="6">
    <source>
        <dbReference type="ARBA" id="ARBA00022683"/>
    </source>
</evidence>
<dbReference type="PROSITE" id="PS00371">
    <property type="entry name" value="PTS_EIIA_TYPE_1_HIS"/>
    <property type="match status" value="1"/>
</dbReference>
<keyword evidence="3" id="KW-1003">Cell membrane</keyword>
<keyword evidence="5" id="KW-0808">Transferase</keyword>
<dbReference type="InterPro" id="IPR001996">
    <property type="entry name" value="PTS_IIB_1"/>
</dbReference>
<dbReference type="PROSITE" id="PS01035">
    <property type="entry name" value="PTS_EIIB_TYPE_1_CYS"/>
    <property type="match status" value="1"/>
</dbReference>
<evidence type="ECO:0000256" key="2">
    <source>
        <dbReference type="ARBA" id="ARBA00022448"/>
    </source>
</evidence>
<feature type="transmembrane region" description="Helical" evidence="15">
    <location>
        <begin position="188"/>
        <end position="208"/>
    </location>
</feature>
<dbReference type="GO" id="GO:0015771">
    <property type="term" value="P:trehalose transport"/>
    <property type="evidence" value="ECO:0007669"/>
    <property type="project" value="TreeGrafter"/>
</dbReference>
<dbReference type="InterPro" id="IPR013013">
    <property type="entry name" value="PTS_EIIC_1"/>
</dbReference>
<dbReference type="InterPro" id="IPR003352">
    <property type="entry name" value="PTS_EIIC"/>
</dbReference>
<feature type="region of interest" description="Disordered" evidence="14">
    <location>
        <begin position="476"/>
        <end position="496"/>
    </location>
</feature>
<organism evidence="16 17">
    <name type="scientific">Aerococcus urinaehominis</name>
    <dbReference type="NCBI Taxonomy" id="128944"/>
    <lineage>
        <taxon>Bacteria</taxon>
        <taxon>Bacillati</taxon>
        <taxon>Bacillota</taxon>
        <taxon>Bacilli</taxon>
        <taxon>Lactobacillales</taxon>
        <taxon>Aerococcaceae</taxon>
        <taxon>Aerococcus</taxon>
    </lineage>
</organism>
<dbReference type="Pfam" id="PF02378">
    <property type="entry name" value="PTS_EIIC"/>
    <property type="match status" value="1"/>
</dbReference>
<evidence type="ECO:0000313" key="17">
    <source>
        <dbReference type="Proteomes" id="UP000062260"/>
    </source>
</evidence>